<evidence type="ECO:0000256" key="2">
    <source>
        <dbReference type="ARBA" id="ARBA00012980"/>
    </source>
</evidence>
<dbReference type="CDD" id="cd01672">
    <property type="entry name" value="TMPK"/>
    <property type="match status" value="1"/>
</dbReference>
<evidence type="ECO:0000256" key="7">
    <source>
        <dbReference type="ARBA" id="ARBA00022777"/>
    </source>
</evidence>
<evidence type="ECO:0000256" key="11">
    <source>
        <dbReference type="ARBA" id="ARBA00057735"/>
    </source>
</evidence>
<dbReference type="EC" id="2.7.4.9" evidence="2 12"/>
<dbReference type="HAMAP" id="MF_00165">
    <property type="entry name" value="Thymidylate_kinase"/>
    <property type="match status" value="1"/>
</dbReference>
<comment type="function">
    <text evidence="11 12">Phosphorylation of dTMP to form dTDP in both de novo and salvage pathways of dTTP synthesis.</text>
</comment>
<dbReference type="InterPro" id="IPR027417">
    <property type="entry name" value="P-loop_NTPase"/>
</dbReference>
<evidence type="ECO:0000313" key="14">
    <source>
        <dbReference type="EMBL" id="VFJ56852.1"/>
    </source>
</evidence>
<accession>A0A450SSG7</accession>
<dbReference type="EMBL" id="CAADEX010000061">
    <property type="protein sequence ID" value="VFJ56852.1"/>
    <property type="molecule type" value="Genomic_DNA"/>
</dbReference>
<dbReference type="Pfam" id="PF02223">
    <property type="entry name" value="Thymidylate_kin"/>
    <property type="match status" value="1"/>
</dbReference>
<feature type="domain" description="Thymidylate kinase-like" evidence="13">
    <location>
        <begin position="5"/>
        <end position="192"/>
    </location>
</feature>
<gene>
    <name evidence="12" type="primary">tmk</name>
    <name evidence="14" type="ORF">BECKDK2373B_GA0170837_106131</name>
</gene>
<dbReference type="SUPFAM" id="SSF52540">
    <property type="entry name" value="P-loop containing nucleoside triphosphate hydrolases"/>
    <property type="match status" value="1"/>
</dbReference>
<keyword evidence="8 12" id="KW-0067">ATP-binding</keyword>
<evidence type="ECO:0000256" key="12">
    <source>
        <dbReference type="HAMAP-Rule" id="MF_00165"/>
    </source>
</evidence>
<dbReference type="Gene3D" id="3.40.50.300">
    <property type="entry name" value="P-loop containing nucleotide triphosphate hydrolases"/>
    <property type="match status" value="1"/>
</dbReference>
<dbReference type="GO" id="GO:0004798">
    <property type="term" value="F:dTMP kinase activity"/>
    <property type="evidence" value="ECO:0007669"/>
    <property type="project" value="UniProtKB-UniRule"/>
</dbReference>
<evidence type="ECO:0000256" key="5">
    <source>
        <dbReference type="ARBA" id="ARBA00022727"/>
    </source>
</evidence>
<proteinExistence type="inferred from homology"/>
<evidence type="ECO:0000256" key="10">
    <source>
        <dbReference type="ARBA" id="ARBA00048743"/>
    </source>
</evidence>
<keyword evidence="4 12" id="KW-0808">Transferase</keyword>
<feature type="binding site" evidence="12">
    <location>
        <begin position="7"/>
        <end position="14"/>
    </location>
    <ligand>
        <name>ATP</name>
        <dbReference type="ChEBI" id="CHEBI:30616"/>
    </ligand>
</feature>
<evidence type="ECO:0000259" key="13">
    <source>
        <dbReference type="Pfam" id="PF02223"/>
    </source>
</evidence>
<dbReference type="PANTHER" id="PTHR10344:SF4">
    <property type="entry name" value="UMP-CMP KINASE 2, MITOCHONDRIAL"/>
    <property type="match status" value="1"/>
</dbReference>
<keyword evidence="6 12" id="KW-0547">Nucleotide-binding</keyword>
<evidence type="ECO:0000256" key="6">
    <source>
        <dbReference type="ARBA" id="ARBA00022741"/>
    </source>
</evidence>
<keyword evidence="7 12" id="KW-0418">Kinase</keyword>
<sequence length="201" mass="22195">MFITIEGMEGGGKSTNLPFIADLLRSAEKSVLVTREPGGTEIGEALRALLLNPRQAIGPDTELLLLFASRAEHLATVIEPALRAGRWVVCSRFTDATYAYQGAGRGIPSHRIAVLEDWVQGARRPDLTLVLDIPAEEGLARVRQRGEADRFEQERVAFFDSVRQAYLARAAAYPKRYRVIDARSPIEVVRAELEGVVRGLL</sequence>
<evidence type="ECO:0000256" key="3">
    <source>
        <dbReference type="ARBA" id="ARBA00017144"/>
    </source>
</evidence>
<dbReference type="GO" id="GO:0006227">
    <property type="term" value="P:dUDP biosynthetic process"/>
    <property type="evidence" value="ECO:0007669"/>
    <property type="project" value="TreeGrafter"/>
</dbReference>
<evidence type="ECO:0000256" key="1">
    <source>
        <dbReference type="ARBA" id="ARBA00009776"/>
    </source>
</evidence>
<name>A0A450SSG7_9GAMM</name>
<dbReference type="NCBIfam" id="TIGR00041">
    <property type="entry name" value="DTMP_kinase"/>
    <property type="match status" value="1"/>
</dbReference>
<dbReference type="GO" id="GO:0006235">
    <property type="term" value="P:dTTP biosynthetic process"/>
    <property type="evidence" value="ECO:0007669"/>
    <property type="project" value="UniProtKB-UniRule"/>
</dbReference>
<comment type="catalytic activity">
    <reaction evidence="10 12">
        <text>dTMP + ATP = dTDP + ADP</text>
        <dbReference type="Rhea" id="RHEA:13517"/>
        <dbReference type="ChEBI" id="CHEBI:30616"/>
        <dbReference type="ChEBI" id="CHEBI:58369"/>
        <dbReference type="ChEBI" id="CHEBI:63528"/>
        <dbReference type="ChEBI" id="CHEBI:456216"/>
        <dbReference type="EC" id="2.7.4.9"/>
    </reaction>
</comment>
<dbReference type="InterPro" id="IPR018094">
    <property type="entry name" value="Thymidylate_kinase"/>
</dbReference>
<keyword evidence="5 12" id="KW-0545">Nucleotide biosynthesis</keyword>
<dbReference type="FunFam" id="3.40.50.300:FF:000225">
    <property type="entry name" value="Thymidylate kinase"/>
    <property type="match status" value="1"/>
</dbReference>
<dbReference type="PANTHER" id="PTHR10344">
    <property type="entry name" value="THYMIDYLATE KINASE"/>
    <property type="match status" value="1"/>
</dbReference>
<dbReference type="GO" id="GO:0005524">
    <property type="term" value="F:ATP binding"/>
    <property type="evidence" value="ECO:0007669"/>
    <property type="project" value="UniProtKB-UniRule"/>
</dbReference>
<comment type="similarity">
    <text evidence="1 12">Belongs to the thymidylate kinase family.</text>
</comment>
<organism evidence="14">
    <name type="scientific">Candidatus Kentrum sp. DK</name>
    <dbReference type="NCBI Taxonomy" id="2126562"/>
    <lineage>
        <taxon>Bacteria</taxon>
        <taxon>Pseudomonadati</taxon>
        <taxon>Pseudomonadota</taxon>
        <taxon>Gammaproteobacteria</taxon>
        <taxon>Candidatus Kentrum</taxon>
    </lineage>
</organism>
<evidence type="ECO:0000256" key="8">
    <source>
        <dbReference type="ARBA" id="ARBA00022840"/>
    </source>
</evidence>
<evidence type="ECO:0000256" key="9">
    <source>
        <dbReference type="ARBA" id="ARBA00029962"/>
    </source>
</evidence>
<dbReference type="AlphaFoldDB" id="A0A450SSG7"/>
<protein>
    <recommendedName>
        <fullName evidence="3 12">Thymidylate kinase</fullName>
        <ecNumber evidence="2 12">2.7.4.9</ecNumber>
    </recommendedName>
    <alternativeName>
        <fullName evidence="9 12">dTMP kinase</fullName>
    </alternativeName>
</protein>
<dbReference type="InterPro" id="IPR039430">
    <property type="entry name" value="Thymidylate_kin-like_dom"/>
</dbReference>
<dbReference type="GO" id="GO:0005829">
    <property type="term" value="C:cytosol"/>
    <property type="evidence" value="ECO:0007669"/>
    <property type="project" value="TreeGrafter"/>
</dbReference>
<evidence type="ECO:0000256" key="4">
    <source>
        <dbReference type="ARBA" id="ARBA00022679"/>
    </source>
</evidence>
<dbReference type="GO" id="GO:0006233">
    <property type="term" value="P:dTDP biosynthetic process"/>
    <property type="evidence" value="ECO:0007669"/>
    <property type="project" value="InterPro"/>
</dbReference>
<reference evidence="14" key="1">
    <citation type="submission" date="2019-02" db="EMBL/GenBank/DDBJ databases">
        <authorList>
            <person name="Gruber-Vodicka R. H."/>
            <person name="Seah K. B. B."/>
        </authorList>
    </citation>
    <scope>NUCLEOTIDE SEQUENCE</scope>
    <source>
        <strain evidence="14">BECK_DK47</strain>
    </source>
</reference>